<dbReference type="InterPro" id="IPR013449">
    <property type="entry name" value="Rhamnulokinase"/>
</dbReference>
<keyword evidence="2 10" id="KW-0808">Transferase</keyword>
<evidence type="ECO:0000256" key="1">
    <source>
        <dbReference type="ARBA" id="ARBA00009156"/>
    </source>
</evidence>
<dbReference type="EMBL" id="CP146203">
    <property type="protein sequence ID" value="XBH20907.1"/>
    <property type="molecule type" value="Genomic_DNA"/>
</dbReference>
<accession>A0AAU7DUD1</accession>
<proteinExistence type="inferred from homology"/>
<evidence type="ECO:0000256" key="3">
    <source>
        <dbReference type="ARBA" id="ARBA00022741"/>
    </source>
</evidence>
<protein>
    <submittedName>
        <fullName evidence="10">Rhamnulokinase family protein</fullName>
        <ecNumber evidence="10">2.7.1.-</ecNumber>
    </submittedName>
</protein>
<organism evidence="10">
    <name type="scientific">Jonesiaceae bacterium BS-20</name>
    <dbReference type="NCBI Taxonomy" id="3120821"/>
    <lineage>
        <taxon>Bacteria</taxon>
        <taxon>Bacillati</taxon>
        <taxon>Actinomycetota</taxon>
        <taxon>Actinomycetes</taxon>
        <taxon>Micrococcales</taxon>
        <taxon>Jonesiaceae</taxon>
    </lineage>
</organism>
<dbReference type="GO" id="GO:0019301">
    <property type="term" value="P:rhamnose catabolic process"/>
    <property type="evidence" value="ECO:0007669"/>
    <property type="project" value="InterPro"/>
</dbReference>
<evidence type="ECO:0000256" key="6">
    <source>
        <dbReference type="ARBA" id="ARBA00023157"/>
    </source>
</evidence>
<evidence type="ECO:0000256" key="7">
    <source>
        <dbReference type="ARBA" id="ARBA00023308"/>
    </source>
</evidence>
<dbReference type="PANTHER" id="PTHR10196:SF93">
    <property type="entry name" value="L-RHAMNULOKINASE"/>
    <property type="match status" value="1"/>
</dbReference>
<evidence type="ECO:0000256" key="5">
    <source>
        <dbReference type="ARBA" id="ARBA00022840"/>
    </source>
</evidence>
<reference evidence="10" key="1">
    <citation type="submission" date="2024-02" db="EMBL/GenBank/DDBJ databases">
        <title>Tomenella chthoni gen. nov. sp. nov., a member of the family Jonesiaceae isolated from bat guano.</title>
        <authorList>
            <person name="Miller S.L."/>
            <person name="King J."/>
            <person name="Sankaranarayanan K."/>
            <person name="Lawson P.A."/>
        </authorList>
    </citation>
    <scope>NUCLEOTIDE SEQUENCE</scope>
    <source>
        <strain evidence="10">BS-20</strain>
    </source>
</reference>
<dbReference type="GO" id="GO:0008993">
    <property type="term" value="F:rhamnulokinase activity"/>
    <property type="evidence" value="ECO:0007669"/>
    <property type="project" value="InterPro"/>
</dbReference>
<dbReference type="Pfam" id="PF00370">
    <property type="entry name" value="FGGY_N"/>
    <property type="match status" value="1"/>
</dbReference>
<dbReference type="InterPro" id="IPR018484">
    <property type="entry name" value="FGGY_N"/>
</dbReference>
<keyword evidence="7" id="KW-0684">Rhamnose metabolism</keyword>
<dbReference type="AlphaFoldDB" id="A0AAU7DUD1"/>
<dbReference type="GO" id="GO:0004370">
    <property type="term" value="F:glycerol kinase activity"/>
    <property type="evidence" value="ECO:0007669"/>
    <property type="project" value="TreeGrafter"/>
</dbReference>
<keyword evidence="3" id="KW-0547">Nucleotide-binding</keyword>
<keyword evidence="6" id="KW-1015">Disulfide bond</keyword>
<evidence type="ECO:0000256" key="2">
    <source>
        <dbReference type="ARBA" id="ARBA00022679"/>
    </source>
</evidence>
<feature type="domain" description="Carbohydrate kinase FGGY C-terminal" evidence="9">
    <location>
        <begin position="276"/>
        <end position="467"/>
    </location>
</feature>
<dbReference type="InterPro" id="IPR018485">
    <property type="entry name" value="FGGY_C"/>
</dbReference>
<dbReference type="GO" id="GO:0006071">
    <property type="term" value="P:glycerol metabolic process"/>
    <property type="evidence" value="ECO:0007669"/>
    <property type="project" value="TreeGrafter"/>
</dbReference>
<dbReference type="GO" id="GO:0005524">
    <property type="term" value="F:ATP binding"/>
    <property type="evidence" value="ECO:0007669"/>
    <property type="project" value="UniProtKB-KW"/>
</dbReference>
<dbReference type="SUPFAM" id="SSF53067">
    <property type="entry name" value="Actin-like ATPase domain"/>
    <property type="match status" value="2"/>
</dbReference>
<keyword evidence="5" id="KW-0067">ATP-binding</keyword>
<dbReference type="InterPro" id="IPR043129">
    <property type="entry name" value="ATPase_NBD"/>
</dbReference>
<dbReference type="Pfam" id="PF02782">
    <property type="entry name" value="FGGY_C"/>
    <property type="match status" value="1"/>
</dbReference>
<evidence type="ECO:0000259" key="9">
    <source>
        <dbReference type="Pfam" id="PF02782"/>
    </source>
</evidence>
<comment type="similarity">
    <text evidence="1">Belongs to the FGGY kinase family.</text>
</comment>
<dbReference type="GO" id="GO:0005829">
    <property type="term" value="C:cytosol"/>
    <property type="evidence" value="ECO:0007669"/>
    <property type="project" value="TreeGrafter"/>
</dbReference>
<gene>
    <name evidence="10" type="ORF">V5R04_11840</name>
</gene>
<dbReference type="EC" id="2.7.1.-" evidence="10"/>
<evidence type="ECO:0000256" key="4">
    <source>
        <dbReference type="ARBA" id="ARBA00022777"/>
    </source>
</evidence>
<name>A0AAU7DUD1_9MICO</name>
<keyword evidence="4" id="KW-0418">Kinase</keyword>
<sequence>MNQPQSSFVAIDLGASSGRVMIGRLIEEGTQRIELEEVYRFPNGAVRMQGRLQWEIETLYDGVLTGLRLAAARIAQRGDTLAGIGVDTWAVDYGLLDGSDTLLANPTAYRDERTKRISDRVYEHISPQIHYGLNGLQTLPFNTEFQLIADLESSEFAAAESLLLIPDLINFWLTGVKAAEITNASTTGLIDVTTRTWSTELMEALSECFPGYGKVPAMLAPVVEAGTVIGALTPELVRSWGQGEDETNSAIPVVAVGSHDTASAIVGIPASTKDFAYISCGTWSLVGVELGRPVLTEASREANFTNELGVDGTVRYLRNVMGLWVLQESMRTWVDAGVTESLVDLIHEAGQLTPFTTVVDIDSELFLAPGDMPARIANYAEETGQPVPRTQAEVVRCIIDSLALAYRRALLQAIDLSGLTIEVIHMVGGGIQNELLCQLTADVTGLAVIAGPIEGAVLGNVLVQARAVGHAAVAGMNLEQLRELGSRGVPVKRYLPTSGKRPIDFAELEGRLSR</sequence>
<dbReference type="PANTHER" id="PTHR10196">
    <property type="entry name" value="SUGAR KINASE"/>
    <property type="match status" value="1"/>
</dbReference>
<evidence type="ECO:0000313" key="10">
    <source>
        <dbReference type="EMBL" id="XBH20907.1"/>
    </source>
</evidence>
<feature type="domain" description="Carbohydrate kinase FGGY N-terminal" evidence="8">
    <location>
        <begin position="9"/>
        <end position="267"/>
    </location>
</feature>
<evidence type="ECO:0000259" key="8">
    <source>
        <dbReference type="Pfam" id="PF00370"/>
    </source>
</evidence>
<dbReference type="Gene3D" id="3.30.420.40">
    <property type="match status" value="2"/>
</dbReference>
<dbReference type="CDD" id="cd07771">
    <property type="entry name" value="ASKHA_NBD_FGGY_RhaB-like"/>
    <property type="match status" value="1"/>
</dbReference>